<feature type="compositionally biased region" description="Basic and acidic residues" evidence="1">
    <location>
        <begin position="658"/>
        <end position="667"/>
    </location>
</feature>
<dbReference type="OrthoDB" id="425311at2759"/>
<organism evidence="2 3">
    <name type="scientific">Symbiodinium microadriaticum</name>
    <name type="common">Dinoflagellate</name>
    <name type="synonym">Zooxanthella microadriatica</name>
    <dbReference type="NCBI Taxonomy" id="2951"/>
    <lineage>
        <taxon>Eukaryota</taxon>
        <taxon>Sar</taxon>
        <taxon>Alveolata</taxon>
        <taxon>Dinophyceae</taxon>
        <taxon>Suessiales</taxon>
        <taxon>Symbiodiniaceae</taxon>
        <taxon>Symbiodinium</taxon>
    </lineage>
</organism>
<sequence length="699" mass="76781">MRRLSVQSEDLRNLHKDVREVLEVHRGSGQAPGFQDRNKPDQEMADMHKSIAESLQAACQDIMQKHMEQYCQRVQRHSSQKDLASPSRQGKATDNEHTDDEVSLLDYCMIAETMQPAHVSAASAMPSRKASAMEHSRERVVREYCDLPCGLICISTKCVAKHYPLKFDHMSDAAMDGLAKCQAALSGLAPRLAPNCTAASSVSFEGVADVLQKIYVNEGVRPGLKQMVESATTCPYCGRKAEYIDLEWHVDVAKRRTWPKSCTVICKYCADVRDLPSLVKRLCFEKESAFSSRTLRHFLEVNNLDAAKSHLFQDAISVAHAMLALQKGLKLTPSRGPPLQELLNMNSVASPQSQEKTRKIKTKKAGQKKGALKRTDCRAARVSRPGGEGLSWPTSSSPKREAPCRTVEDASASVHGCSDVLLQLPHAATEALESHLDELTMRTAARRITLNAAGHLFVEGAQASEQGVKQIVQEILQGPEEKALLNTPRPVTAVKKRRRRRRHHDQAEESPPSPPPAPPSPVAGEALEVRVFVEMPDEARGHAPGEFATILGEMMPRIQRASLAVRPEVLRSLALVAICAAWDRRSEVTVGRQLGSSTDQAAVGRLVVLFVIPFATKFGRSEEAEDEEAELLYEEVEDDEEDLFEPEEAEASQEEGTDDKVVAKAEKASVGSVSEHAGPGHDAYSGKNFGNALVSIFTV</sequence>
<dbReference type="EMBL" id="LSRX01000820">
    <property type="protein sequence ID" value="OLP88306.1"/>
    <property type="molecule type" value="Genomic_DNA"/>
</dbReference>
<gene>
    <name evidence="2" type="ORF">AK812_SmicGene30383</name>
</gene>
<feature type="compositionally biased region" description="Pro residues" evidence="1">
    <location>
        <begin position="511"/>
        <end position="521"/>
    </location>
</feature>
<feature type="region of interest" description="Disordered" evidence="1">
    <location>
        <begin position="638"/>
        <end position="684"/>
    </location>
</feature>
<comment type="caution">
    <text evidence="2">The sequence shown here is derived from an EMBL/GenBank/DDBJ whole genome shotgun (WGS) entry which is preliminary data.</text>
</comment>
<name>A0A1Q9CZF7_SYMMI</name>
<protein>
    <submittedName>
        <fullName evidence="2">Uncharacterized protein</fullName>
    </submittedName>
</protein>
<feature type="compositionally biased region" description="Basic residues" evidence="1">
    <location>
        <begin position="358"/>
        <end position="372"/>
    </location>
</feature>
<feature type="region of interest" description="Disordered" evidence="1">
    <location>
        <begin position="483"/>
        <end position="523"/>
    </location>
</feature>
<feature type="region of interest" description="Disordered" evidence="1">
    <location>
        <begin position="70"/>
        <end position="98"/>
    </location>
</feature>
<dbReference type="AlphaFoldDB" id="A0A1Q9CZF7"/>
<accession>A0A1Q9CZF7</accession>
<keyword evidence="3" id="KW-1185">Reference proteome</keyword>
<proteinExistence type="predicted"/>
<feature type="compositionally biased region" description="Basic residues" evidence="1">
    <location>
        <begin position="494"/>
        <end position="504"/>
    </location>
</feature>
<reference evidence="2 3" key="1">
    <citation type="submission" date="2016-02" db="EMBL/GenBank/DDBJ databases">
        <title>Genome analysis of coral dinoflagellate symbionts highlights evolutionary adaptations to a symbiotic lifestyle.</title>
        <authorList>
            <person name="Aranda M."/>
            <person name="Li Y."/>
            <person name="Liew Y.J."/>
            <person name="Baumgarten S."/>
            <person name="Simakov O."/>
            <person name="Wilson M."/>
            <person name="Piel J."/>
            <person name="Ashoor H."/>
            <person name="Bougouffa S."/>
            <person name="Bajic V.B."/>
            <person name="Ryu T."/>
            <person name="Ravasi T."/>
            <person name="Bayer T."/>
            <person name="Micklem G."/>
            <person name="Kim H."/>
            <person name="Bhak J."/>
            <person name="Lajeunesse T.C."/>
            <person name="Voolstra C.R."/>
        </authorList>
    </citation>
    <scope>NUCLEOTIDE SEQUENCE [LARGE SCALE GENOMIC DNA]</scope>
    <source>
        <strain evidence="2 3">CCMP2467</strain>
    </source>
</reference>
<feature type="region of interest" description="Disordered" evidence="1">
    <location>
        <begin position="348"/>
        <end position="402"/>
    </location>
</feature>
<feature type="compositionally biased region" description="Acidic residues" evidence="1">
    <location>
        <begin position="638"/>
        <end position="657"/>
    </location>
</feature>
<evidence type="ECO:0000313" key="3">
    <source>
        <dbReference type="Proteomes" id="UP000186817"/>
    </source>
</evidence>
<evidence type="ECO:0000313" key="2">
    <source>
        <dbReference type="EMBL" id="OLP88306.1"/>
    </source>
</evidence>
<evidence type="ECO:0000256" key="1">
    <source>
        <dbReference type="SAM" id="MobiDB-lite"/>
    </source>
</evidence>
<dbReference type="Proteomes" id="UP000186817">
    <property type="component" value="Unassembled WGS sequence"/>
</dbReference>